<reference evidence="1" key="1">
    <citation type="journal article" date="2015" name="Nature">
        <title>Complex archaea that bridge the gap between prokaryotes and eukaryotes.</title>
        <authorList>
            <person name="Spang A."/>
            <person name="Saw J.H."/>
            <person name="Jorgensen S.L."/>
            <person name="Zaremba-Niedzwiedzka K."/>
            <person name="Martijn J."/>
            <person name="Lind A.E."/>
            <person name="van Eijk R."/>
            <person name="Schleper C."/>
            <person name="Guy L."/>
            <person name="Ettema T.J."/>
        </authorList>
    </citation>
    <scope>NUCLEOTIDE SEQUENCE</scope>
</reference>
<proteinExistence type="predicted"/>
<dbReference type="EMBL" id="LAZR01048931">
    <property type="protein sequence ID" value="KKK90806.1"/>
    <property type="molecule type" value="Genomic_DNA"/>
</dbReference>
<sequence length="56" mass="6620">MPTFKDKELEELSQNILNRAVGQQRPLETQPSLLGRIRQVTLRRKPTLPRLLRQRV</sequence>
<name>A0A0F9C2A4_9ZZZZ</name>
<evidence type="ECO:0000313" key="1">
    <source>
        <dbReference type="EMBL" id="KKK90806.1"/>
    </source>
</evidence>
<organism evidence="1">
    <name type="scientific">marine sediment metagenome</name>
    <dbReference type="NCBI Taxonomy" id="412755"/>
    <lineage>
        <taxon>unclassified sequences</taxon>
        <taxon>metagenomes</taxon>
        <taxon>ecological metagenomes</taxon>
    </lineage>
</organism>
<dbReference type="AlphaFoldDB" id="A0A0F9C2A4"/>
<gene>
    <name evidence="1" type="ORF">LCGC14_2719310</name>
</gene>
<accession>A0A0F9C2A4</accession>
<protein>
    <submittedName>
        <fullName evidence="1">Uncharacterized protein</fullName>
    </submittedName>
</protein>
<comment type="caution">
    <text evidence="1">The sequence shown here is derived from an EMBL/GenBank/DDBJ whole genome shotgun (WGS) entry which is preliminary data.</text>
</comment>